<evidence type="ECO:0000313" key="5">
    <source>
        <dbReference type="Proteomes" id="UP000007305"/>
    </source>
</evidence>
<dbReference type="Pfam" id="PF20241">
    <property type="entry name" value="DUF6598"/>
    <property type="match status" value="1"/>
</dbReference>
<evidence type="ECO:0000313" key="4">
    <source>
        <dbReference type="EnsemblPlants" id="Zm00001eb091960_P001"/>
    </source>
</evidence>
<dbReference type="Gramene" id="Zm00001eb091960_T001">
    <property type="protein sequence ID" value="Zm00001eb091960_P001"/>
    <property type="gene ID" value="Zm00001eb091960"/>
</dbReference>
<keyword evidence="5" id="KW-1185">Reference proteome</keyword>
<feature type="region of interest" description="Disordered" evidence="2">
    <location>
        <begin position="279"/>
        <end position="305"/>
    </location>
</feature>
<dbReference type="InterPro" id="IPR016138">
    <property type="entry name" value="Ribosome_inactivat_prot_sub1"/>
</dbReference>
<dbReference type="InParanoid" id="A0A804MJY8"/>
<dbReference type="Gene3D" id="3.40.420.10">
    <property type="entry name" value="Ricin (A subunit), domain 1"/>
    <property type="match status" value="1"/>
</dbReference>
<name>A0A804MJY8_MAIZE</name>
<dbReference type="GO" id="GO:0017148">
    <property type="term" value="P:negative regulation of translation"/>
    <property type="evidence" value="ECO:0007669"/>
    <property type="project" value="UniProtKB-KW"/>
</dbReference>
<dbReference type="Pfam" id="PF00161">
    <property type="entry name" value="RIP"/>
    <property type="match status" value="1"/>
</dbReference>
<dbReference type="EnsemblPlants" id="Zm00001eb091960_T001">
    <property type="protein sequence ID" value="Zm00001eb091960_P001"/>
    <property type="gene ID" value="Zm00001eb091960"/>
</dbReference>
<dbReference type="GO" id="GO:0030598">
    <property type="term" value="F:rRNA N-glycosylase activity"/>
    <property type="evidence" value="ECO:0007669"/>
    <property type="project" value="UniProtKB-EC"/>
</dbReference>
<dbReference type="PANTHER" id="PTHR33453:SF40">
    <property type="entry name" value="RRNA N-GLYCOSYLASE"/>
    <property type="match status" value="1"/>
</dbReference>
<dbReference type="GO" id="GO:0090729">
    <property type="term" value="F:toxin activity"/>
    <property type="evidence" value="ECO:0007669"/>
    <property type="project" value="UniProtKB-KW"/>
</dbReference>
<dbReference type="SUPFAM" id="SSF56371">
    <property type="entry name" value="Ribosome inactivating proteins (RIP)"/>
    <property type="match status" value="1"/>
</dbReference>
<keyword evidence="1" id="KW-0652">Protein synthesis inhibitor</keyword>
<keyword evidence="1" id="KW-0800">Toxin</keyword>
<protein>
    <recommendedName>
        <fullName evidence="3">DUF6598 domain-containing protein</fullName>
    </recommendedName>
</protein>
<evidence type="ECO:0000256" key="1">
    <source>
        <dbReference type="RuleBase" id="RU004915"/>
    </source>
</evidence>
<gene>
    <name evidence="4" type="primary">LOC103647033</name>
</gene>
<evidence type="ECO:0000259" key="3">
    <source>
        <dbReference type="Pfam" id="PF20241"/>
    </source>
</evidence>
<keyword evidence="1" id="KW-0611">Plant defense</keyword>
<dbReference type="GO" id="GO:0006952">
    <property type="term" value="P:defense response"/>
    <property type="evidence" value="ECO:0007669"/>
    <property type="project" value="UniProtKB-KW"/>
</dbReference>
<comment type="similarity">
    <text evidence="1">Belongs to the ribosome-inactivating protein family.</text>
</comment>
<organism evidence="4 5">
    <name type="scientific">Zea mays</name>
    <name type="common">Maize</name>
    <dbReference type="NCBI Taxonomy" id="4577"/>
    <lineage>
        <taxon>Eukaryota</taxon>
        <taxon>Viridiplantae</taxon>
        <taxon>Streptophyta</taxon>
        <taxon>Embryophyta</taxon>
        <taxon>Tracheophyta</taxon>
        <taxon>Spermatophyta</taxon>
        <taxon>Magnoliopsida</taxon>
        <taxon>Liliopsida</taxon>
        <taxon>Poales</taxon>
        <taxon>Poaceae</taxon>
        <taxon>PACMAD clade</taxon>
        <taxon>Panicoideae</taxon>
        <taxon>Andropogonodae</taxon>
        <taxon>Andropogoneae</taxon>
        <taxon>Tripsacinae</taxon>
        <taxon>Zea</taxon>
    </lineage>
</organism>
<dbReference type="RefSeq" id="XP_008669827.2">
    <property type="nucleotide sequence ID" value="XM_008671605.3"/>
</dbReference>
<reference evidence="5" key="1">
    <citation type="submission" date="2015-12" db="EMBL/GenBank/DDBJ databases">
        <title>Update maize B73 reference genome by single molecule sequencing technologies.</title>
        <authorList>
            <consortium name="Maize Genome Sequencing Project"/>
            <person name="Ware D."/>
        </authorList>
    </citation>
    <scope>NUCLEOTIDE SEQUENCE [LARGE SCALE GENOMIC DNA]</scope>
    <source>
        <strain evidence="5">cv. B73</strain>
    </source>
</reference>
<reference evidence="4" key="2">
    <citation type="submission" date="2019-07" db="EMBL/GenBank/DDBJ databases">
        <authorList>
            <person name="Seetharam A."/>
            <person name="Woodhouse M."/>
            <person name="Cannon E."/>
        </authorList>
    </citation>
    <scope>NUCLEOTIDE SEQUENCE [LARGE SCALE GENOMIC DNA]</scope>
    <source>
        <strain evidence="4">cv. B73</strain>
    </source>
</reference>
<dbReference type="AlphaFoldDB" id="A0A804MJY8"/>
<accession>A0A804MJY8</accession>
<dbReference type="InterPro" id="IPR001574">
    <property type="entry name" value="Ribosome_inactivat_prot"/>
</dbReference>
<feature type="domain" description="DUF6598" evidence="3">
    <location>
        <begin position="476"/>
        <end position="644"/>
    </location>
</feature>
<comment type="catalytic activity">
    <reaction evidence="1">
        <text>Endohydrolysis of the N-glycosidic bond at one specific adenosine on the 28S rRNA.</text>
        <dbReference type="EC" id="3.2.2.22"/>
    </reaction>
</comment>
<dbReference type="Proteomes" id="UP000007305">
    <property type="component" value="Chromosome 2"/>
</dbReference>
<dbReference type="OrthoDB" id="694753at2759"/>
<dbReference type="InterPro" id="IPR036041">
    <property type="entry name" value="Ribosome-inact_prot_sf"/>
</dbReference>
<dbReference type="PANTHER" id="PTHR33453">
    <property type="match status" value="1"/>
</dbReference>
<reference evidence="4" key="3">
    <citation type="submission" date="2021-05" db="UniProtKB">
        <authorList>
            <consortium name="EnsemblPlants"/>
        </authorList>
    </citation>
    <scope>IDENTIFICATION</scope>
    <source>
        <strain evidence="4">cv. B73</strain>
    </source>
</reference>
<proteinExistence type="inferred from homology"/>
<sequence length="693" mass="76674">MEAAMERIVYDVVEGDYGEFIKVLRRVLAEYEPAGDRQSVLDYQHAPHPVLPRQRSPRRPARWILITLRVRDEGHETTLAVRDDNVYLIGFSNRRGKWFEFGFGGGDGGCRSAQVLPADWSSTFLECDVGYGGMMVGGAMRLVGLGLGMCFARDAVRRLSSYEQEPGVQVDDRTKRHLARLIVMVCEAARMIPHCETVLDDWDRSSAAITERQVHLLWNWGRMSHAVLIWDWWSRHGSWNGIPPPWPPELLAPQVDVRNVGQALQIVQLLLNWSEAGPTALPSWQPPPPPQETAGEGDDSSDNLGRYWNGGATIPHVLGQQAGQCRLEIFGVRAGFYMRGAATISVFDGKRGQVIYSNNDDDKLDGDDDIAGRRRTMLGSLDHENGDCDSHHGRHFSEWRMFAQLRSFYNRAGVGFGGWWNRHSETKTIVTSKRENGSTTLVQFDQGHDLVLTGPYRAISAYGSVSVEIDSSTTTDSSNSYIELGISTAEIDYVRIDVSKKDTRRSSDDDGRTTTTLLWDCYNEEGDDVAYDTVLTRTISTSHGPVDVTYAVLSNAVEATVQVRLILLAGQGDGIILVHGRITAGYQDLRARSVLFCQDAEEKVAVVTGGDGSHVVPLSRSVVAVPLTSLLLIEAALHTSVASSNHTAKAEGHPLPEPIVARFRPEPAGQDEVQRFGIDGGHVEIKVIWALDF</sequence>
<keyword evidence="1" id="KW-0378">Hydrolase</keyword>
<evidence type="ECO:0000256" key="2">
    <source>
        <dbReference type="SAM" id="MobiDB-lite"/>
    </source>
</evidence>
<dbReference type="InterPro" id="IPR046533">
    <property type="entry name" value="DUF6598"/>
</dbReference>
<dbReference type="KEGG" id="zma:103647033"/>
<dbReference type="GeneID" id="103647033"/>